<comment type="subcellular location">
    <subcellularLocation>
        <location evidence="1">Cell membrane</location>
        <topology evidence="1">Multi-pass membrane protein</topology>
    </subcellularLocation>
</comment>
<feature type="transmembrane region" description="Helical" evidence="7">
    <location>
        <begin position="167"/>
        <end position="185"/>
    </location>
</feature>
<dbReference type="EMBL" id="CP011546">
    <property type="protein sequence ID" value="AKK10408.1"/>
    <property type="molecule type" value="Genomic_DNA"/>
</dbReference>
<feature type="transmembrane region" description="Helical" evidence="7">
    <location>
        <begin position="259"/>
        <end position="280"/>
    </location>
</feature>
<sequence>MSVPRHAGLTRRSAHTLRVCVRVHIGAFRSEADVSLPSSSSLLEALPELLELVDAPTVTRPWRASSPGGAPLPMAEPLADLSVNHGDVILLHPAEPVDAPIVRDAAEALVAQATGQGAAHALSAASVAGACAAAGALLPWVGIGWAALAGATTLVITALWQRRRGELVVPAALFAAVAAVSAVGGQDLWHPSAWAESGLASKTSLAWIAAAGLAAAALVTAGMRIVGVAGDRVTAALLTTCGLFAVAGAGLLVPGDPVAAVGSAALVTIIVAVSALPGMATSLAGLSVPRIPTAGQEMSVSDLHQPDVDARASRARALADGIAVGIAVVAVAGVVAVGSVGGWGAQLLALALAGATGLQAARFRPPVPAWCLSVVALVAAVVAAAGHSWVLGAIVAAATVTAPLWAGRVSRIEPTSAIWWERAELVAVVAVLPLAGWVSGLLAAIRGLG</sequence>
<comment type="similarity">
    <text evidence="2">Belongs to the EccD/Snm4 family.</text>
</comment>
<name>A0A0G3HEL1_9CORY</name>
<feature type="transmembrane region" description="Helical" evidence="7">
    <location>
        <begin position="137"/>
        <end position="160"/>
    </location>
</feature>
<feature type="transmembrane region" description="Helical" evidence="7">
    <location>
        <begin position="372"/>
        <end position="405"/>
    </location>
</feature>
<protein>
    <submittedName>
        <fullName evidence="9">Type VII secretion integral membrane protein EccD</fullName>
    </submittedName>
</protein>
<dbReference type="InterPro" id="IPR044049">
    <property type="entry name" value="EccD_transm"/>
</dbReference>
<evidence type="ECO:0000256" key="5">
    <source>
        <dbReference type="ARBA" id="ARBA00022989"/>
    </source>
</evidence>
<keyword evidence="4 7" id="KW-0812">Transmembrane</keyword>
<evidence type="ECO:0000256" key="1">
    <source>
        <dbReference type="ARBA" id="ARBA00004651"/>
    </source>
</evidence>
<evidence type="ECO:0000259" key="8">
    <source>
        <dbReference type="Pfam" id="PF19053"/>
    </source>
</evidence>
<keyword evidence="10" id="KW-1185">Reference proteome</keyword>
<dbReference type="NCBIfam" id="TIGR03920">
    <property type="entry name" value="T7SS_EccD"/>
    <property type="match status" value="1"/>
</dbReference>
<reference evidence="9 10" key="1">
    <citation type="journal article" date="2015" name="Genome Announc.">
        <title>Virulence Factor Genes Detected in the Complete Genome Sequence of Corynebacterium uterequi DSM 45634, Isolated from the Uterus of a Maiden Mare.</title>
        <authorList>
            <person name="Ruckert C."/>
            <person name="Kriete M."/>
            <person name="Jaenicke S."/>
            <person name="Winkler A."/>
            <person name="Tauch A."/>
        </authorList>
    </citation>
    <scope>NUCLEOTIDE SEQUENCE [LARGE SCALE GENOMIC DNA]</scope>
    <source>
        <strain evidence="9 10">DSM 45634</strain>
    </source>
</reference>
<dbReference type="Gene3D" id="3.10.20.90">
    <property type="entry name" value="Phosphatidylinositol 3-kinase Catalytic Subunit, Chain A, domain 1"/>
    <property type="match status" value="1"/>
</dbReference>
<proteinExistence type="inferred from homology"/>
<accession>A0A0G3HEL1</accession>
<evidence type="ECO:0000256" key="2">
    <source>
        <dbReference type="ARBA" id="ARBA00006162"/>
    </source>
</evidence>
<keyword evidence="5 7" id="KW-1133">Transmembrane helix</keyword>
<feature type="transmembrane region" description="Helical" evidence="7">
    <location>
        <begin position="317"/>
        <end position="337"/>
    </location>
</feature>
<evidence type="ECO:0000313" key="9">
    <source>
        <dbReference type="EMBL" id="AKK10408.1"/>
    </source>
</evidence>
<feature type="transmembrane region" description="Helical" evidence="7">
    <location>
        <begin position="425"/>
        <end position="445"/>
    </location>
</feature>
<dbReference type="GO" id="GO:0005886">
    <property type="term" value="C:plasma membrane"/>
    <property type="evidence" value="ECO:0007669"/>
    <property type="project" value="UniProtKB-SubCell"/>
</dbReference>
<feature type="transmembrane region" description="Helical" evidence="7">
    <location>
        <begin position="233"/>
        <end position="253"/>
    </location>
</feature>
<dbReference type="STRING" id="1072256.CUTER_01965"/>
<organism evidence="9 10">
    <name type="scientific">Corynebacterium uterequi</name>
    <dbReference type="NCBI Taxonomy" id="1072256"/>
    <lineage>
        <taxon>Bacteria</taxon>
        <taxon>Bacillati</taxon>
        <taxon>Actinomycetota</taxon>
        <taxon>Actinomycetes</taxon>
        <taxon>Mycobacteriales</taxon>
        <taxon>Corynebacteriaceae</taxon>
        <taxon>Corynebacterium</taxon>
    </lineage>
</organism>
<dbReference type="RefSeq" id="WP_082121224.1">
    <property type="nucleotide sequence ID" value="NZ_CP011546.1"/>
</dbReference>
<feature type="transmembrane region" description="Helical" evidence="7">
    <location>
        <begin position="205"/>
        <end position="226"/>
    </location>
</feature>
<dbReference type="Pfam" id="PF08817">
    <property type="entry name" value="YukD"/>
    <property type="match status" value="1"/>
</dbReference>
<dbReference type="PATRIC" id="fig|1072256.5.peg.383"/>
<gene>
    <name evidence="9" type="ORF">CUTER_01965</name>
</gene>
<dbReference type="InterPro" id="IPR006707">
    <property type="entry name" value="T7SS_EccD"/>
</dbReference>
<dbReference type="Pfam" id="PF19053">
    <property type="entry name" value="EccD"/>
    <property type="match status" value="1"/>
</dbReference>
<evidence type="ECO:0000256" key="4">
    <source>
        <dbReference type="ARBA" id="ARBA00022692"/>
    </source>
</evidence>
<dbReference type="InterPro" id="IPR024962">
    <property type="entry name" value="YukD-like"/>
</dbReference>
<dbReference type="OrthoDB" id="4426863at2"/>
<evidence type="ECO:0000313" key="10">
    <source>
        <dbReference type="Proteomes" id="UP000035548"/>
    </source>
</evidence>
<dbReference type="AlphaFoldDB" id="A0A0G3HEL1"/>
<keyword evidence="6 7" id="KW-0472">Membrane</keyword>
<evidence type="ECO:0000256" key="6">
    <source>
        <dbReference type="ARBA" id="ARBA00023136"/>
    </source>
</evidence>
<reference evidence="10" key="2">
    <citation type="submission" date="2015-05" db="EMBL/GenBank/DDBJ databases">
        <title>Complete genome sequence of Corynebacterium uterequi DSM 45634, isolated from the uterus of a maiden mare.</title>
        <authorList>
            <person name="Ruckert C."/>
            <person name="Albersmeier A."/>
            <person name="Winkler A."/>
            <person name="Tauch A."/>
        </authorList>
    </citation>
    <scope>NUCLEOTIDE SEQUENCE [LARGE SCALE GENOMIC DNA]</scope>
    <source>
        <strain evidence="10">DSM 45634</strain>
    </source>
</reference>
<evidence type="ECO:0000256" key="7">
    <source>
        <dbReference type="SAM" id="Phobius"/>
    </source>
</evidence>
<feature type="domain" description="EccD-like transmembrane" evidence="8">
    <location>
        <begin position="121"/>
        <end position="448"/>
    </location>
</feature>
<dbReference type="Proteomes" id="UP000035548">
    <property type="component" value="Chromosome"/>
</dbReference>
<keyword evidence="3" id="KW-1003">Cell membrane</keyword>
<dbReference type="KEGG" id="cut:CUTER_01965"/>
<evidence type="ECO:0000256" key="3">
    <source>
        <dbReference type="ARBA" id="ARBA00022475"/>
    </source>
</evidence>